<accession>A0ABQ6K8K4</accession>
<keyword evidence="2" id="KW-1185">Reference proteome</keyword>
<gene>
    <name evidence="1" type="ORF">GCM10025881_21290</name>
</gene>
<organism evidence="1 2">
    <name type="scientific">Pseudolysinimonas kribbensis</name>
    <dbReference type="NCBI Taxonomy" id="433641"/>
    <lineage>
        <taxon>Bacteria</taxon>
        <taxon>Bacillati</taxon>
        <taxon>Actinomycetota</taxon>
        <taxon>Actinomycetes</taxon>
        <taxon>Micrococcales</taxon>
        <taxon>Microbacteriaceae</taxon>
        <taxon>Pseudolysinimonas</taxon>
    </lineage>
</organism>
<sequence>MSSRVRRLRPLGMTNNTTIEVPADPEEAVRLLRHELRGARRRLAEARHTAGFATVRLLAGTRTDDVSAVARTAPGVALGHGVSAGFPR</sequence>
<protein>
    <submittedName>
        <fullName evidence="1">Uncharacterized protein</fullName>
    </submittedName>
</protein>
<comment type="caution">
    <text evidence="1">The sequence shown here is derived from an EMBL/GenBank/DDBJ whole genome shotgun (WGS) entry which is preliminary data.</text>
</comment>
<evidence type="ECO:0000313" key="1">
    <source>
        <dbReference type="EMBL" id="GMA95305.1"/>
    </source>
</evidence>
<dbReference type="EMBL" id="BSVB01000001">
    <property type="protein sequence ID" value="GMA95305.1"/>
    <property type="molecule type" value="Genomic_DNA"/>
</dbReference>
<reference evidence="2" key="1">
    <citation type="journal article" date="2019" name="Int. J. Syst. Evol. Microbiol.">
        <title>The Global Catalogue of Microorganisms (GCM) 10K type strain sequencing project: providing services to taxonomists for standard genome sequencing and annotation.</title>
        <authorList>
            <consortium name="The Broad Institute Genomics Platform"/>
            <consortium name="The Broad Institute Genome Sequencing Center for Infectious Disease"/>
            <person name="Wu L."/>
            <person name="Ma J."/>
        </authorList>
    </citation>
    <scope>NUCLEOTIDE SEQUENCE [LARGE SCALE GENOMIC DNA]</scope>
    <source>
        <strain evidence="2">NBRC 108894</strain>
    </source>
</reference>
<proteinExistence type="predicted"/>
<dbReference type="Proteomes" id="UP001157034">
    <property type="component" value="Unassembled WGS sequence"/>
</dbReference>
<evidence type="ECO:0000313" key="2">
    <source>
        <dbReference type="Proteomes" id="UP001157034"/>
    </source>
</evidence>
<name>A0ABQ6K8K4_9MICO</name>